<dbReference type="Pfam" id="PF00255">
    <property type="entry name" value="GSHPx"/>
    <property type="match status" value="1"/>
</dbReference>
<comment type="caution">
    <text evidence="6">The sequence shown here is derived from an EMBL/GenBank/DDBJ whole genome shotgun (WGS) entry which is preliminary data.</text>
</comment>
<dbReference type="Gene3D" id="3.40.30.10">
    <property type="entry name" value="Glutaredoxin"/>
    <property type="match status" value="1"/>
</dbReference>
<evidence type="ECO:0000313" key="7">
    <source>
        <dbReference type="Proteomes" id="UP000677218"/>
    </source>
</evidence>
<accession>A0A916VJA3</accession>
<organism evidence="6 7">
    <name type="scientific">Lactobacillus corticis</name>
    <dbReference type="NCBI Taxonomy" id="2201249"/>
    <lineage>
        <taxon>Bacteria</taxon>
        <taxon>Bacillati</taxon>
        <taxon>Bacillota</taxon>
        <taxon>Bacilli</taxon>
        <taxon>Lactobacillales</taxon>
        <taxon>Lactobacillaceae</taxon>
        <taxon>Lactobacillus</taxon>
    </lineage>
</organism>
<evidence type="ECO:0000313" key="6">
    <source>
        <dbReference type="EMBL" id="GFZ27509.1"/>
    </source>
</evidence>
<dbReference type="InterPro" id="IPR000889">
    <property type="entry name" value="Glutathione_peroxidase"/>
</dbReference>
<dbReference type="AlphaFoldDB" id="A0A916VJA3"/>
<dbReference type="SUPFAM" id="SSF52833">
    <property type="entry name" value="Thioredoxin-like"/>
    <property type="match status" value="1"/>
</dbReference>
<evidence type="ECO:0000256" key="3">
    <source>
        <dbReference type="ARBA" id="ARBA00023002"/>
    </source>
</evidence>
<evidence type="ECO:0000256" key="4">
    <source>
        <dbReference type="PIRSR" id="PIRSR000303-1"/>
    </source>
</evidence>
<dbReference type="PROSITE" id="PS51355">
    <property type="entry name" value="GLUTATHIONE_PEROXID_3"/>
    <property type="match status" value="1"/>
</dbReference>
<evidence type="ECO:0000256" key="1">
    <source>
        <dbReference type="ARBA" id="ARBA00006926"/>
    </source>
</evidence>
<comment type="similarity">
    <text evidence="1 5">Belongs to the glutathione peroxidase family.</text>
</comment>
<dbReference type="PANTHER" id="PTHR11592:SF78">
    <property type="entry name" value="GLUTATHIONE PEROXIDASE"/>
    <property type="match status" value="1"/>
</dbReference>
<evidence type="ECO:0000256" key="5">
    <source>
        <dbReference type="RuleBase" id="RU000499"/>
    </source>
</evidence>
<gene>
    <name evidence="6" type="primary">btuE</name>
    <name evidence="6" type="ORF">LCB40_13890</name>
</gene>
<dbReference type="Proteomes" id="UP000677218">
    <property type="component" value="Unassembled WGS sequence"/>
</dbReference>
<name>A0A916VJA3_9LACO</name>
<dbReference type="InterPro" id="IPR036249">
    <property type="entry name" value="Thioredoxin-like_sf"/>
</dbReference>
<keyword evidence="7" id="KW-1185">Reference proteome</keyword>
<dbReference type="EMBL" id="BMAY01000012">
    <property type="protein sequence ID" value="GFZ27509.1"/>
    <property type="molecule type" value="Genomic_DNA"/>
</dbReference>
<dbReference type="PRINTS" id="PR01011">
    <property type="entry name" value="GLUTPROXDASE"/>
</dbReference>
<sequence length="180" mass="20983">MGIYDYTIPTPTGKPYSLAQDKDKVLLIVNTATECRFTPQYKDLENIYEKYHKAGLEIIDITCNQFAGQTPGDDEEIEEFCKGEYHTKFNQMKKSDVNGEHELPLYTYLKSQRPFIGFGSGPGAMRMAIMLRKYDPDYRHNNKIKWNFTKFLIDRNGNVVDRFEPNFKMSQVEEAIKEIL</sequence>
<feature type="active site" evidence="4">
    <location>
        <position position="35"/>
    </location>
</feature>
<dbReference type="GO" id="GO:0004601">
    <property type="term" value="F:peroxidase activity"/>
    <property type="evidence" value="ECO:0007669"/>
    <property type="project" value="UniProtKB-KW"/>
</dbReference>
<dbReference type="RefSeq" id="WP_212781195.1">
    <property type="nucleotide sequence ID" value="NZ_BMAY01000012.1"/>
</dbReference>
<dbReference type="CDD" id="cd00340">
    <property type="entry name" value="GSH_Peroxidase"/>
    <property type="match status" value="1"/>
</dbReference>
<dbReference type="GO" id="GO:0034599">
    <property type="term" value="P:cellular response to oxidative stress"/>
    <property type="evidence" value="ECO:0007669"/>
    <property type="project" value="TreeGrafter"/>
</dbReference>
<evidence type="ECO:0000256" key="2">
    <source>
        <dbReference type="ARBA" id="ARBA00022559"/>
    </source>
</evidence>
<keyword evidence="3 5" id="KW-0560">Oxidoreductase</keyword>
<dbReference type="PIRSF" id="PIRSF000303">
    <property type="entry name" value="Glutathion_perox"/>
    <property type="match status" value="1"/>
</dbReference>
<reference evidence="6" key="1">
    <citation type="submission" date="2020-08" db="EMBL/GenBank/DDBJ databases">
        <title>Taxonomic study for Lactobacillus species isolated from hardwood bark.</title>
        <authorList>
            <person name="Tohno M."/>
            <person name="Tanizawa Y."/>
        </authorList>
    </citation>
    <scope>NUCLEOTIDE SEQUENCE</scope>
    <source>
        <strain evidence="6">B40</strain>
    </source>
</reference>
<protein>
    <recommendedName>
        <fullName evidence="5">Glutathione peroxidase</fullName>
    </recommendedName>
</protein>
<dbReference type="PANTHER" id="PTHR11592">
    <property type="entry name" value="GLUTATHIONE PEROXIDASE"/>
    <property type="match status" value="1"/>
</dbReference>
<proteinExistence type="inferred from homology"/>
<keyword evidence="2 5" id="KW-0575">Peroxidase</keyword>